<gene>
    <name evidence="6" type="ORF">DYE49_09810</name>
    <name evidence="5" type="ORF">HNP77_001761</name>
</gene>
<feature type="signal peptide" evidence="3">
    <location>
        <begin position="1"/>
        <end position="33"/>
    </location>
</feature>
<dbReference type="CDD" id="cd08023">
    <property type="entry name" value="GH16_laminarinase_like"/>
    <property type="match status" value="2"/>
</dbReference>
<dbReference type="PANTHER" id="PTHR10963">
    <property type="entry name" value="GLYCOSYL HYDROLASE-RELATED"/>
    <property type="match status" value="1"/>
</dbReference>
<evidence type="ECO:0000256" key="2">
    <source>
        <dbReference type="SAM" id="MobiDB-lite"/>
    </source>
</evidence>
<dbReference type="InterPro" id="IPR008964">
    <property type="entry name" value="Invasin/intimin_cell_adhesion"/>
</dbReference>
<name>A0A840SJ33_9SPIR</name>
<protein>
    <submittedName>
        <fullName evidence="5">Beta-glucanase (GH16 family)</fullName>
    </submittedName>
</protein>
<evidence type="ECO:0000256" key="1">
    <source>
        <dbReference type="ARBA" id="ARBA00006865"/>
    </source>
</evidence>
<dbReference type="SUPFAM" id="SSF49373">
    <property type="entry name" value="Invasin/intimin cell-adhesion fragments"/>
    <property type="match status" value="3"/>
</dbReference>
<dbReference type="AlphaFoldDB" id="A0A840SJ33"/>
<dbReference type="InterPro" id="IPR013320">
    <property type="entry name" value="ConA-like_dom_sf"/>
</dbReference>
<accession>A0A840SJ33</accession>
<proteinExistence type="inferred from homology"/>
<dbReference type="SUPFAM" id="SSF49899">
    <property type="entry name" value="Concanavalin A-like lectins/glucanases"/>
    <property type="match status" value="2"/>
</dbReference>
<evidence type="ECO:0000313" key="6">
    <source>
        <dbReference type="EMBL" id="QOS40728.1"/>
    </source>
</evidence>
<dbReference type="PANTHER" id="PTHR10963:SF55">
    <property type="entry name" value="GLYCOSIDE HYDROLASE FAMILY 16 PROTEIN"/>
    <property type="match status" value="1"/>
</dbReference>
<dbReference type="Proteomes" id="UP000578697">
    <property type="component" value="Unassembled WGS sequence"/>
</dbReference>
<keyword evidence="3" id="KW-0732">Signal</keyword>
<dbReference type="Gene3D" id="2.60.120.200">
    <property type="match status" value="2"/>
</dbReference>
<organism evidence="5 7">
    <name type="scientific">Treponema rectale</name>
    <dbReference type="NCBI Taxonomy" id="744512"/>
    <lineage>
        <taxon>Bacteria</taxon>
        <taxon>Pseudomonadati</taxon>
        <taxon>Spirochaetota</taxon>
        <taxon>Spirochaetia</taxon>
        <taxon>Spirochaetales</taxon>
        <taxon>Treponemataceae</taxon>
        <taxon>Treponema</taxon>
    </lineage>
</organism>
<dbReference type="Proteomes" id="UP000593591">
    <property type="component" value="Chromosome"/>
</dbReference>
<dbReference type="PROSITE" id="PS51762">
    <property type="entry name" value="GH16_2"/>
    <property type="match status" value="2"/>
</dbReference>
<dbReference type="Pfam" id="PF00722">
    <property type="entry name" value="Glyco_hydro_16"/>
    <property type="match status" value="2"/>
</dbReference>
<dbReference type="KEGG" id="trc:DYE49_09810"/>
<evidence type="ECO:0000259" key="4">
    <source>
        <dbReference type="PROSITE" id="PS51762"/>
    </source>
</evidence>
<dbReference type="EMBL" id="CP031517">
    <property type="protein sequence ID" value="QOS40728.1"/>
    <property type="molecule type" value="Genomic_DNA"/>
</dbReference>
<dbReference type="EMBL" id="JACHFR010000002">
    <property type="protein sequence ID" value="MBB5219392.1"/>
    <property type="molecule type" value="Genomic_DNA"/>
</dbReference>
<dbReference type="InterPro" id="IPR050546">
    <property type="entry name" value="Glycosyl_Hydrlase_16"/>
</dbReference>
<reference evidence="5 7" key="2">
    <citation type="submission" date="2020-08" db="EMBL/GenBank/DDBJ databases">
        <title>Genomic Encyclopedia of Type Strains, Phase IV (KMG-IV): sequencing the most valuable type-strain genomes for metagenomic binning, comparative biology and taxonomic classification.</title>
        <authorList>
            <person name="Goeker M."/>
        </authorList>
    </citation>
    <scope>NUCLEOTIDE SEQUENCE [LARGE SCALE GENOMIC DNA]</scope>
    <source>
        <strain evidence="5 7">DSM 103679</strain>
    </source>
</reference>
<dbReference type="RefSeq" id="WP_184652800.1">
    <property type="nucleotide sequence ID" value="NZ_JACHFR010000002.1"/>
</dbReference>
<feature type="chain" id="PRO_5036240846" evidence="3">
    <location>
        <begin position="34"/>
        <end position="1143"/>
    </location>
</feature>
<feature type="region of interest" description="Disordered" evidence="2">
    <location>
        <begin position="1013"/>
        <end position="1032"/>
    </location>
</feature>
<evidence type="ECO:0000256" key="3">
    <source>
        <dbReference type="SAM" id="SignalP"/>
    </source>
</evidence>
<evidence type="ECO:0000313" key="8">
    <source>
        <dbReference type="Proteomes" id="UP000593591"/>
    </source>
</evidence>
<evidence type="ECO:0000313" key="5">
    <source>
        <dbReference type="EMBL" id="MBB5219392.1"/>
    </source>
</evidence>
<keyword evidence="7" id="KW-1185">Reference proteome</keyword>
<dbReference type="InterPro" id="IPR003343">
    <property type="entry name" value="Big_2"/>
</dbReference>
<dbReference type="SMART" id="SM00635">
    <property type="entry name" value="BID_2"/>
    <property type="match status" value="3"/>
</dbReference>
<feature type="domain" description="GH16" evidence="4">
    <location>
        <begin position="151"/>
        <end position="410"/>
    </location>
</feature>
<reference evidence="6 8" key="1">
    <citation type="submission" date="2018-08" db="EMBL/GenBank/DDBJ databases">
        <title>The first complete genome of Treponema rectale (CHPAT), a commensal spirochete of the bovine rectum.</title>
        <authorList>
            <person name="Staton G.J."/>
            <person name="Clegg S.R."/>
            <person name="Carter S.D."/>
            <person name="Radford A.D."/>
            <person name="Darby A."/>
            <person name="Hall N."/>
            <person name="Birtles R.J."/>
            <person name="Evans N.J."/>
        </authorList>
    </citation>
    <scope>NUCLEOTIDE SEQUENCE [LARGE SCALE GENOMIC DNA]</scope>
    <source>
        <strain evidence="6 8">CHPA</strain>
    </source>
</reference>
<evidence type="ECO:0000313" key="7">
    <source>
        <dbReference type="Proteomes" id="UP000578697"/>
    </source>
</evidence>
<dbReference type="InterPro" id="IPR000757">
    <property type="entry name" value="Beta-glucanase-like"/>
</dbReference>
<dbReference type="GO" id="GO:0005975">
    <property type="term" value="P:carbohydrate metabolic process"/>
    <property type="evidence" value="ECO:0007669"/>
    <property type="project" value="InterPro"/>
</dbReference>
<comment type="similarity">
    <text evidence="1">Belongs to the glycosyl hydrolase 16 family.</text>
</comment>
<dbReference type="GO" id="GO:0004553">
    <property type="term" value="F:hydrolase activity, hydrolyzing O-glycosyl compounds"/>
    <property type="evidence" value="ECO:0007669"/>
    <property type="project" value="InterPro"/>
</dbReference>
<dbReference type="Pfam" id="PF02368">
    <property type="entry name" value="Big_2"/>
    <property type="match status" value="3"/>
</dbReference>
<feature type="domain" description="GH16" evidence="4">
    <location>
        <begin position="582"/>
        <end position="852"/>
    </location>
</feature>
<feature type="compositionally biased region" description="Gly residues" evidence="2">
    <location>
        <begin position="1018"/>
        <end position="1032"/>
    </location>
</feature>
<sequence>MVLFSSQKVKKSALVTMILFLMAVLAGFSSCSASSNDDSEPEVSEITLKVQDDATSLVVGDTLKITATVLPRTIKNPQITWKSNPSSVATVSNGVVTGVSVGNVTVTAKCGKKSAQVTLTVKRAENGETDDSVVTGATKGTSVGTSGTSFEAKSNNVNDYTVLVWSDEFEGTSLKNENWAYETGRTGWGNNESQNYTTSSDNSEVKGEVLRITVKGDGTTDPTSARIKSQDLKYFKYGKLEARIKFDEGNLSWPAFWMLGQNMSDGVTWPYCGEIDIMEHINEDRTVMETVHWNTTGSNPATDTYSHGGWGTHSPDYSGTKPPISKDDWHIYGLKWTENKITMYVDDIDYFSVGLDGTGFDCFKNPFFFILNYAAGGQLVGYDWAPASAFAGVNWNMYIDYIRVYQDENHVVDGVAAVPVESVSVTGTASVKVGSTTTLTATVTPSNATDKTVTWSSDDANVATVSSDGVVTGVSEGSAVITATAGGKSYSVTVSVEEAEVAVTSVTVSGTGSIKVGATTTFTATVTPSNATDKTVTWSSGDTSVATVSSSGVVTGVKAGSAVITATAGGKSGTKTVTVTAESSSGITSPLSGYSLIWNDEFDEADSDGTPLSTKWGYDIGIGYSACTDGKNPNNGNWGNGELQWYSDNDADNTYVSDGTLKIVAKKESSNGMNYTSGRIVTRSITGGQWKYGYIEMSAKIPNDAGVWPAFWMLDQDIYDGENWPGSGEIDIMESSVNLWGSDNVYGTLHCTAGSGGSPVFTKNSTVSFSDGKFHKYAVDWDDDHIDWYYDDVKVFTYNPASYDDGPWPFKEEFYIIINLAVGGNLGGEVPSDFTSSTMEVDYVRVWQKDAGYTDRSGAVEVTGAPSSTVTKNIPDGAKVVYDSTAAATNGITGGGSWNGGWAWSDYTAGDKTLKQVTFSSINGDNACGGWNISSYDYGANAKLHLSVYASHDFQIKPVKPDTAYSQTVSSDGTYEWVDVEIDLGSANTLSQIGFISSVVQTIWVDHVYITESDSGSSGSGGSGSGSGGSGDTGSGIDWSSINFAGDGAGGGAYSNKYKFYSENNVGSLVNIQSSFGKEAGLYVAFNDVGAPSACSLSKENYAQQGAGMLFYISKFTAKETSFTITAGGKTYTCAVYYADGAE</sequence>
<dbReference type="Gene3D" id="2.60.40.1080">
    <property type="match status" value="3"/>
</dbReference>